<feature type="compositionally biased region" description="Basic and acidic residues" evidence="1">
    <location>
        <begin position="261"/>
        <end position="274"/>
    </location>
</feature>
<dbReference type="Pfam" id="PF00078">
    <property type="entry name" value="RVT_1"/>
    <property type="match status" value="1"/>
</dbReference>
<dbReference type="InterPro" id="IPR000477">
    <property type="entry name" value="RT_dom"/>
</dbReference>
<gene>
    <name evidence="3" type="ORF">Tco_0993379</name>
</gene>
<dbReference type="InterPro" id="IPR036691">
    <property type="entry name" value="Endo/exonu/phosph_ase_sf"/>
</dbReference>
<feature type="compositionally biased region" description="Polar residues" evidence="1">
    <location>
        <begin position="15"/>
        <end position="25"/>
    </location>
</feature>
<feature type="domain" description="Reverse transcriptase" evidence="2">
    <location>
        <begin position="835"/>
        <end position="925"/>
    </location>
</feature>
<keyword evidence="3" id="KW-0808">Transferase</keyword>
<reference evidence="3" key="1">
    <citation type="journal article" date="2022" name="Int. J. Mol. Sci.">
        <title>Draft Genome of Tanacetum Coccineum: Genomic Comparison of Closely Related Tanacetum-Family Plants.</title>
        <authorList>
            <person name="Yamashiro T."/>
            <person name="Shiraishi A."/>
            <person name="Nakayama K."/>
            <person name="Satake H."/>
        </authorList>
    </citation>
    <scope>NUCLEOTIDE SEQUENCE</scope>
</reference>
<feature type="compositionally biased region" description="Polar residues" evidence="1">
    <location>
        <begin position="275"/>
        <end position="301"/>
    </location>
</feature>
<reference evidence="3" key="2">
    <citation type="submission" date="2022-01" db="EMBL/GenBank/DDBJ databases">
        <authorList>
            <person name="Yamashiro T."/>
            <person name="Shiraishi A."/>
            <person name="Satake H."/>
            <person name="Nakayama K."/>
        </authorList>
    </citation>
    <scope>NUCLEOTIDE SEQUENCE</scope>
</reference>
<organism evidence="3 4">
    <name type="scientific">Tanacetum coccineum</name>
    <dbReference type="NCBI Taxonomy" id="301880"/>
    <lineage>
        <taxon>Eukaryota</taxon>
        <taxon>Viridiplantae</taxon>
        <taxon>Streptophyta</taxon>
        <taxon>Embryophyta</taxon>
        <taxon>Tracheophyta</taxon>
        <taxon>Spermatophyta</taxon>
        <taxon>Magnoliopsida</taxon>
        <taxon>eudicotyledons</taxon>
        <taxon>Gunneridae</taxon>
        <taxon>Pentapetalae</taxon>
        <taxon>asterids</taxon>
        <taxon>campanulids</taxon>
        <taxon>Asterales</taxon>
        <taxon>Asteraceae</taxon>
        <taxon>Asteroideae</taxon>
        <taxon>Anthemideae</taxon>
        <taxon>Anthemidinae</taxon>
        <taxon>Tanacetum</taxon>
    </lineage>
</organism>
<dbReference type="InterPro" id="IPR043502">
    <property type="entry name" value="DNA/RNA_pol_sf"/>
</dbReference>
<name>A0ABQ5F541_9ASTR</name>
<comment type="caution">
    <text evidence="3">The sequence shown here is derived from an EMBL/GenBank/DDBJ whole genome shotgun (WGS) entry which is preliminary data.</text>
</comment>
<keyword evidence="3" id="KW-0695">RNA-directed DNA polymerase</keyword>
<dbReference type="CDD" id="cd01650">
    <property type="entry name" value="RT_nLTR_like"/>
    <property type="match status" value="1"/>
</dbReference>
<feature type="region of interest" description="Disordered" evidence="1">
    <location>
        <begin position="1"/>
        <end position="43"/>
    </location>
</feature>
<feature type="region of interest" description="Disordered" evidence="1">
    <location>
        <begin position="83"/>
        <end position="107"/>
    </location>
</feature>
<dbReference type="PANTHER" id="PTHR33116">
    <property type="entry name" value="REVERSE TRANSCRIPTASE ZINC-BINDING DOMAIN-CONTAINING PROTEIN-RELATED-RELATED"/>
    <property type="match status" value="1"/>
</dbReference>
<feature type="compositionally biased region" description="Polar residues" evidence="1">
    <location>
        <begin position="244"/>
        <end position="258"/>
    </location>
</feature>
<keyword evidence="3" id="KW-0548">Nucleotidyltransferase</keyword>
<dbReference type="EMBL" id="BQNB010017009">
    <property type="protein sequence ID" value="GJT58325.1"/>
    <property type="molecule type" value="Genomic_DNA"/>
</dbReference>
<feature type="compositionally biased region" description="Low complexity" evidence="1">
    <location>
        <begin position="302"/>
        <end position="317"/>
    </location>
</feature>
<dbReference type="PANTHER" id="PTHR33116:SF76">
    <property type="entry name" value="DUF4283 DOMAIN-CONTAINING PROTEIN"/>
    <property type="match status" value="1"/>
</dbReference>
<proteinExistence type="predicted"/>
<evidence type="ECO:0000259" key="2">
    <source>
        <dbReference type="Pfam" id="PF00078"/>
    </source>
</evidence>
<evidence type="ECO:0000256" key="1">
    <source>
        <dbReference type="SAM" id="MobiDB-lite"/>
    </source>
</evidence>
<accession>A0ABQ5F541</accession>
<dbReference type="Proteomes" id="UP001151760">
    <property type="component" value="Unassembled WGS sequence"/>
</dbReference>
<dbReference type="SUPFAM" id="SSF56219">
    <property type="entry name" value="DNase I-like"/>
    <property type="match status" value="1"/>
</dbReference>
<dbReference type="GO" id="GO:0003964">
    <property type="term" value="F:RNA-directed DNA polymerase activity"/>
    <property type="evidence" value="ECO:0007669"/>
    <property type="project" value="UniProtKB-KW"/>
</dbReference>
<dbReference type="SUPFAM" id="SSF56672">
    <property type="entry name" value="DNA/RNA polymerases"/>
    <property type="match status" value="1"/>
</dbReference>
<protein>
    <submittedName>
        <fullName evidence="3">RNA-directed DNA polymerase, eukaryota, reverse transcriptase zinc-binding domain protein</fullName>
    </submittedName>
</protein>
<feature type="region of interest" description="Disordered" evidence="1">
    <location>
        <begin position="244"/>
        <end position="318"/>
    </location>
</feature>
<dbReference type="Gene3D" id="3.60.10.10">
    <property type="entry name" value="Endonuclease/exonuclease/phosphatase"/>
    <property type="match status" value="1"/>
</dbReference>
<keyword evidence="4" id="KW-1185">Reference proteome</keyword>
<sequence length="1455" mass="166853">MSRRSKHTFRVPSKLSDSILTMTNNKNKKKDGVMGTKNEDSAMNDVVNHEAMDDESNGRSMDKNNGSRGELCVNEDEFPSLSEFHVQPDGGKVNTEVGEGSGGKNFEDERCDYEESAEDQGRNVVVFDEELVSKGSRKWELTLCGHFVGCKMECEGMNQVLESGPWLVNNKPLMIHKWDPSISINKKEPEVLPCWIKLLNVPLEPWTTKGISTIASGVGKPWVCWKPPVCSNCKVFGYNDNTRGMRNESPNENGSKTMNGGKKDMGVNRKERNGYNRTNAMGIRGQNQTPISNKNNTTKDVNTSTNGNTQSTSGNKSPWRVNKEIVKDIRRSANKYAVLEEMEESDDPVVQKHNSIEIINKYVLNQRQPTIEESKDWTSDMFNYFKEQWEAKWMTECLDEEYVFDELNEFPINVMNSVFRLAGWNVRGLCNKDMQKQVKNFIIEENLSICAALETHVKAKKIRKVCDFVYEGWSWYSNIDKCDKGCRIIVGWKEEDVNLMVIQACKQAVLCLIEIKESNCKFYCYFVYAANFGKERRSLWRELGKYKRIIDDKPWECLEQIEVEDLNCSGIHYTWVQSRQDPSSGILNKIDRVLGNTEFMCKFINSHVVSLPHLTSDHSPAILYMPKMMRKKNKAFRFSNFVADKPNFINIIQDKWNIDIEGHSMFKLVKKLKAMKSHLKNLSWKFGNIFENNSKFFHTVLKGRAYKSRIEIVQNENGDSFEGDQVANKFVTHFQNFLGKDDPVQNMNMESLNPKTVCDEDAKEMIKGVSDVEIKEALFDICDNKAPGPDGYTAKFYKKAWSVVGPHVCEAIKDFFFKNGKLLGEVNATLITLVPKSTTPIKVSDYRPIACCNVLYKIISKILISRIKSALCKIVNPSQSAFIPGRQITDNILLTRELLKGYDWKKGSRRVALKIDIQKAYDTIREGSFKYHWGCKDLQLSHLCFVDDLFVLCHGDTKSVKVVKSAMDTFSSISGLRPNIGKSTIFFGNVKVQAKNEILSILPFKIGCLPVSYLGFLLITKSLTYTDCKCLIDKFKTKVSNWKNKLLSYAGRLQLIVAILSSMQVYWVYVFILPKSVVKEIDRLLKGFLWCQGELSKGKAKVAWKQICRPKDEGGLGIKSLEMWNEVLMSKHLRNVATLKESLWVKWVNMNRVKDESIWSINYDKNASHGWNQILNLRDKMRNHIVSKISNGTSIFLWHDKWWGLDPITKFIPMEVIRNVGFEAKIKLKDMICDGKWKWPVEWNSIYQNITSIPVPCPDSTNHLFFECFYSKSVWKEMKEKAEVTNMPDKWDDIINFMTVRKHNRSIKCLLRKVTLAACVYFIWCERNKRLFTNEERCSKVLIEEITTHLRMKLASLSVKRTKQVEDIWLVLVKGIDLGGEGGCSWYSDALIPSLFGLSVKIYTLLDDALATRSKPLYGLNGLDLGCLRKCSQEGMVKVHLKVKVIGSYSLLCPR</sequence>
<evidence type="ECO:0000313" key="3">
    <source>
        <dbReference type="EMBL" id="GJT58325.1"/>
    </source>
</evidence>
<evidence type="ECO:0000313" key="4">
    <source>
        <dbReference type="Proteomes" id="UP001151760"/>
    </source>
</evidence>